<organism evidence="1 2">
    <name type="scientific">Anaerocolumna cellulosilytica</name>
    <dbReference type="NCBI Taxonomy" id="433286"/>
    <lineage>
        <taxon>Bacteria</taxon>
        <taxon>Bacillati</taxon>
        <taxon>Bacillota</taxon>
        <taxon>Clostridia</taxon>
        <taxon>Lachnospirales</taxon>
        <taxon>Lachnospiraceae</taxon>
        <taxon>Anaerocolumna</taxon>
    </lineage>
</organism>
<dbReference type="AlphaFoldDB" id="A0A6S6QYW3"/>
<dbReference type="EMBL" id="AP023367">
    <property type="protein sequence ID" value="BCJ95824.1"/>
    <property type="molecule type" value="Genomic_DNA"/>
</dbReference>
<evidence type="ECO:0000313" key="2">
    <source>
        <dbReference type="Proteomes" id="UP000515561"/>
    </source>
</evidence>
<protein>
    <submittedName>
        <fullName evidence="1">Uncharacterized protein</fullName>
    </submittedName>
</protein>
<sequence>MIKLNEEGNFNHGVFKERYIPLMVSSKYGFISFSRKVGISFRQGT</sequence>
<dbReference type="KEGG" id="acel:acsn021_33930"/>
<reference evidence="1 2" key="1">
    <citation type="journal article" date="2016" name="Int. J. Syst. Evol. Microbiol.">
        <title>Descriptions of Anaerotaenia torta gen. nov., sp. nov. and Anaerocolumna cellulosilytica gen. nov., sp. nov. isolated from a methanogenic reactor of cattle waste.</title>
        <authorList>
            <person name="Uek A."/>
            <person name="Ohtaki Y."/>
            <person name="Kaku N."/>
            <person name="Ueki K."/>
        </authorList>
    </citation>
    <scope>NUCLEOTIDE SEQUENCE [LARGE SCALE GENOMIC DNA]</scope>
    <source>
        <strain evidence="1 2">SN021</strain>
    </source>
</reference>
<proteinExistence type="predicted"/>
<gene>
    <name evidence="1" type="ORF">acsn021_33930</name>
</gene>
<dbReference type="Proteomes" id="UP000515561">
    <property type="component" value="Chromosome"/>
</dbReference>
<evidence type="ECO:0000313" key="1">
    <source>
        <dbReference type="EMBL" id="BCJ95824.1"/>
    </source>
</evidence>
<name>A0A6S6QYW3_9FIRM</name>
<accession>A0A6S6QYW3</accession>
<keyword evidence="2" id="KW-1185">Reference proteome</keyword>